<sequence length="79" mass="7878">MDTTLDAGVDSRASGAARYAARAARPTPSGAATVVVAGSGGGHGADNLIGEIICDGREGIDRLVGVRLSDSSQVDVPRL</sequence>
<dbReference type="EMBL" id="BAABAQ010000003">
    <property type="protein sequence ID" value="GAA4188543.1"/>
    <property type="molecule type" value="Genomic_DNA"/>
</dbReference>
<evidence type="ECO:0000313" key="1">
    <source>
        <dbReference type="EMBL" id="GAA4188543.1"/>
    </source>
</evidence>
<keyword evidence="2" id="KW-1185">Reference proteome</keyword>
<gene>
    <name evidence="1" type="ORF">GCM10022252_24000</name>
</gene>
<protein>
    <submittedName>
        <fullName evidence="1">Uncharacterized protein</fullName>
    </submittedName>
</protein>
<evidence type="ECO:0000313" key="2">
    <source>
        <dbReference type="Proteomes" id="UP001501251"/>
    </source>
</evidence>
<proteinExistence type="predicted"/>
<dbReference type="Proteomes" id="UP001501251">
    <property type="component" value="Unassembled WGS sequence"/>
</dbReference>
<organism evidence="1 2">
    <name type="scientific">Streptosporangium oxazolinicum</name>
    <dbReference type="NCBI Taxonomy" id="909287"/>
    <lineage>
        <taxon>Bacteria</taxon>
        <taxon>Bacillati</taxon>
        <taxon>Actinomycetota</taxon>
        <taxon>Actinomycetes</taxon>
        <taxon>Streptosporangiales</taxon>
        <taxon>Streptosporangiaceae</taxon>
        <taxon>Streptosporangium</taxon>
    </lineage>
</organism>
<reference evidence="2" key="1">
    <citation type="journal article" date="2019" name="Int. J. Syst. Evol. Microbiol.">
        <title>The Global Catalogue of Microorganisms (GCM) 10K type strain sequencing project: providing services to taxonomists for standard genome sequencing and annotation.</title>
        <authorList>
            <consortium name="The Broad Institute Genomics Platform"/>
            <consortium name="The Broad Institute Genome Sequencing Center for Infectious Disease"/>
            <person name="Wu L."/>
            <person name="Ma J."/>
        </authorList>
    </citation>
    <scope>NUCLEOTIDE SEQUENCE [LARGE SCALE GENOMIC DNA]</scope>
    <source>
        <strain evidence="2">JCM 17388</strain>
    </source>
</reference>
<comment type="caution">
    <text evidence="1">The sequence shown here is derived from an EMBL/GenBank/DDBJ whole genome shotgun (WGS) entry which is preliminary data.</text>
</comment>
<accession>A0ABP8ARP4</accession>
<name>A0ABP8ARP4_9ACTN</name>